<dbReference type="InterPro" id="IPR052626">
    <property type="entry name" value="SWT1_Regulator"/>
</dbReference>
<evidence type="ECO:0000313" key="3">
    <source>
        <dbReference type="Proteomes" id="UP000680020"/>
    </source>
</evidence>
<dbReference type="PANTHER" id="PTHR16161">
    <property type="entry name" value="TRANSCRIPTIONAL PROTEIN SWT1"/>
    <property type="match status" value="1"/>
</dbReference>
<dbReference type="InterPro" id="IPR002716">
    <property type="entry name" value="PIN_dom"/>
</dbReference>
<evidence type="ECO:0000313" key="2">
    <source>
        <dbReference type="EMBL" id="MBS7825472.1"/>
    </source>
</evidence>
<dbReference type="RefSeq" id="WP_213404325.1">
    <property type="nucleotide sequence ID" value="NZ_JAGIBT010000016.1"/>
</dbReference>
<proteinExistence type="predicted"/>
<protein>
    <recommendedName>
        <fullName evidence="1">PIN domain-containing protein</fullName>
    </recommendedName>
</protein>
<dbReference type="Pfam" id="PF13638">
    <property type="entry name" value="PIN_4"/>
    <property type="match status" value="1"/>
</dbReference>
<sequence length="716" mass="81996">MSHALGKLDISTPIYCAESMVTYHVVRKPTVFEGLILKLSREHKDQLGAHSLNQIAETLKIEDVFLEQALDSLFDNDMLEERLKLSHRVSDILLTRLGENLYRKNEMPSTRKNAPVHLYYDPLSERLLEKDKYWREGEDESFDRISEEVLSVSVDHISAISETYINNGTEKTLSWKQSNINISDIHTEIKGVLWRSIPVNITIDKNGNLLHECLGKSDAAQNFDEWLKKASPEILWDSFLSNYFNKGPQYHESLQNFDWQKIVKVALPADKIDISRSKLQVRSIDIEACNVPMAKYSLVLSNKAAAIHLDDKTQTLTVPCECQMNVRGLNALYLDENNNSTLLYRGQYTIYYAKQPRIVSLQLQIQDEDHWGAIRQKVMTNIDAETNIAKKLDALAFSSIFLTIEEVLQCMPIVNVNTMRNFRITLERYIGKTAISKQWVDKIDLLETVQDINIWKQILPQFTVEKNNLSDKLQGELIDLSLEGRFYGTALDQALKALEQVNKELKSCFNFDDFKTMKAAKKTIDNKKLSVKVMNVVNQWLAVFEDIATKFADVLHCCNKAQTQRDNLMLWQQLVETSFAPKRADGKQVAVLDTSYLMNHNDHVNTIAQTRHIIIPHIVLNELDGLKGGNNDEQTEKIKKARAAISLLHSNTLEYSVEQCEEKLLHWVNQKDQDFTNDEKILTVALHHRLNNAVLYSADKGLCVLAKSAGILFEEK</sequence>
<accession>A0AB35C1J5</accession>
<comment type="caution">
    <text evidence="2">The sequence shown here is derived from an EMBL/GenBank/DDBJ whole genome shotgun (WGS) entry which is preliminary data.</text>
</comment>
<dbReference type="EMBL" id="JAGIBU010000015">
    <property type="protein sequence ID" value="MBS7825472.1"/>
    <property type="molecule type" value="Genomic_DNA"/>
</dbReference>
<dbReference type="SMART" id="SM00670">
    <property type="entry name" value="PINc"/>
    <property type="match status" value="1"/>
</dbReference>
<feature type="domain" description="PIN" evidence="1">
    <location>
        <begin position="588"/>
        <end position="704"/>
    </location>
</feature>
<dbReference type="PANTHER" id="PTHR16161:SF0">
    <property type="entry name" value="TRANSCRIPTIONAL PROTEIN SWT1"/>
    <property type="match status" value="1"/>
</dbReference>
<organism evidence="2 3">
    <name type="scientific">Wohlfahrtiimonas chitiniclastica</name>
    <dbReference type="NCBI Taxonomy" id="400946"/>
    <lineage>
        <taxon>Bacteria</taxon>
        <taxon>Pseudomonadati</taxon>
        <taxon>Pseudomonadota</taxon>
        <taxon>Gammaproteobacteria</taxon>
        <taxon>Cardiobacteriales</taxon>
        <taxon>Ignatzschineriaceae</taxon>
        <taxon>Wohlfahrtiimonas</taxon>
    </lineage>
</organism>
<gene>
    <name evidence="2" type="ORF">J7561_09715</name>
</gene>
<dbReference type="AlphaFoldDB" id="A0AB35C1J5"/>
<evidence type="ECO:0000259" key="1">
    <source>
        <dbReference type="SMART" id="SM00670"/>
    </source>
</evidence>
<dbReference type="Proteomes" id="UP000680020">
    <property type="component" value="Unassembled WGS sequence"/>
</dbReference>
<name>A0AB35C1J5_9GAMM</name>
<dbReference type="Gene3D" id="3.40.50.1010">
    <property type="entry name" value="5'-nuclease"/>
    <property type="match status" value="1"/>
</dbReference>
<reference evidence="2" key="1">
    <citation type="submission" date="2021-03" db="EMBL/GenBank/DDBJ databases">
        <title>Identification and antibiotic profiling of Wohlfahrtiimonas chitiniclastica, an underestimated human pathogen.</title>
        <authorList>
            <person name="Kopf A."/>
            <person name="Bunk B."/>
            <person name="Coldewey S."/>
            <person name="Gunzer F."/>
            <person name="Riedel T."/>
            <person name="Schroettner P."/>
        </authorList>
    </citation>
    <scope>NUCLEOTIDE SEQUENCE</scope>
    <source>
        <strain evidence="2">DSM 100917</strain>
    </source>
</reference>